<dbReference type="EMBL" id="JBHULX010000039">
    <property type="protein sequence ID" value="MFD2592629.1"/>
    <property type="molecule type" value="Genomic_DNA"/>
</dbReference>
<comment type="caution">
    <text evidence="1">The sequence shown here is derived from an EMBL/GenBank/DDBJ whole genome shotgun (WGS) entry which is preliminary data.</text>
</comment>
<proteinExistence type="predicted"/>
<protein>
    <recommendedName>
        <fullName evidence="3">Peptidase</fullName>
    </recommendedName>
</protein>
<gene>
    <name evidence="1" type="ORF">ACFSTE_17470</name>
</gene>
<evidence type="ECO:0000313" key="2">
    <source>
        <dbReference type="Proteomes" id="UP001597459"/>
    </source>
</evidence>
<evidence type="ECO:0008006" key="3">
    <source>
        <dbReference type="Google" id="ProtNLM"/>
    </source>
</evidence>
<evidence type="ECO:0000313" key="1">
    <source>
        <dbReference type="EMBL" id="MFD2592629.1"/>
    </source>
</evidence>
<reference evidence="2" key="1">
    <citation type="journal article" date="2019" name="Int. J. Syst. Evol. Microbiol.">
        <title>The Global Catalogue of Microorganisms (GCM) 10K type strain sequencing project: providing services to taxonomists for standard genome sequencing and annotation.</title>
        <authorList>
            <consortium name="The Broad Institute Genomics Platform"/>
            <consortium name="The Broad Institute Genome Sequencing Center for Infectious Disease"/>
            <person name="Wu L."/>
            <person name="Ma J."/>
        </authorList>
    </citation>
    <scope>NUCLEOTIDE SEQUENCE [LARGE SCALE GENOMIC DNA]</scope>
    <source>
        <strain evidence="2">KCTC 42423</strain>
    </source>
</reference>
<sequence>MKTCKLDSISFEENGQKIAYHYTVSNDIKEYFRLDNLYYVLYDKDVSAVPKSLAVIPLLSNIMPISWFVGFDVYIDELDETFYNSLKILKEQFIKFHPEKEIKGTLHVNNIVKNQIDGTNTSLLFSGGLDSYDSLTRNYHRNPYLISIHGADVAIDDTVRWKEFKKFNEEEEILDLSRLFYVESNLREFYTYKVELLADLGWWGAVQHGMALLGVLAPLSYLYKFTDINIAASATNEISYSWGSSPLIDENMKWANTKVTHDGYHLKRTDKVDGVVDFIQNSDFEIKLRVCYADERKGYNCNVCHKCQRTILSLILSGADPKPYGFDVPDNFYELIFKNFGEDCVMTKGLKYQWTCIQDKAAAVDTFFVLKDKDKEQAYLDKFISLDLDEIVNKNEKKVKRNQRRKYILRQKFPGLYKVYRYLRN</sequence>
<name>A0ABW5NEG8_9FLAO</name>
<organism evidence="1 2">
    <name type="scientific">Aquimarina hainanensis</name>
    <dbReference type="NCBI Taxonomy" id="1578017"/>
    <lineage>
        <taxon>Bacteria</taxon>
        <taxon>Pseudomonadati</taxon>
        <taxon>Bacteroidota</taxon>
        <taxon>Flavobacteriia</taxon>
        <taxon>Flavobacteriales</taxon>
        <taxon>Flavobacteriaceae</taxon>
        <taxon>Aquimarina</taxon>
    </lineage>
</organism>
<keyword evidence="2" id="KW-1185">Reference proteome</keyword>
<dbReference type="RefSeq" id="WP_176030376.1">
    <property type="nucleotide sequence ID" value="NZ_JBHSJV010000001.1"/>
</dbReference>
<accession>A0ABW5NEG8</accession>
<dbReference type="Proteomes" id="UP001597459">
    <property type="component" value="Unassembled WGS sequence"/>
</dbReference>